<gene>
    <name evidence="2" type="ORF">FIBSPDRAFT_175801</name>
</gene>
<name>A0A166AL98_9AGAM</name>
<organism evidence="2 3">
    <name type="scientific">Athelia psychrophila</name>
    <dbReference type="NCBI Taxonomy" id="1759441"/>
    <lineage>
        <taxon>Eukaryota</taxon>
        <taxon>Fungi</taxon>
        <taxon>Dikarya</taxon>
        <taxon>Basidiomycota</taxon>
        <taxon>Agaricomycotina</taxon>
        <taxon>Agaricomycetes</taxon>
        <taxon>Agaricomycetidae</taxon>
        <taxon>Atheliales</taxon>
        <taxon>Atheliaceae</taxon>
        <taxon>Athelia</taxon>
    </lineage>
</organism>
<evidence type="ECO:0000313" key="2">
    <source>
        <dbReference type="EMBL" id="KZP11727.1"/>
    </source>
</evidence>
<evidence type="ECO:0000256" key="1">
    <source>
        <dbReference type="SAM" id="MobiDB-lite"/>
    </source>
</evidence>
<feature type="compositionally biased region" description="Basic residues" evidence="1">
    <location>
        <begin position="17"/>
        <end position="30"/>
    </location>
</feature>
<evidence type="ECO:0000313" key="3">
    <source>
        <dbReference type="Proteomes" id="UP000076532"/>
    </source>
</evidence>
<sequence length="70" mass="8022">MIFAGIGWIPAYHAKNQRCKKRHKTHRIKQHDRPRDQHETITGSKPGNATFPGTARYVRVVPSNSLSLRC</sequence>
<reference evidence="2 3" key="1">
    <citation type="journal article" date="2016" name="Mol. Biol. Evol.">
        <title>Comparative Genomics of Early-Diverging Mushroom-Forming Fungi Provides Insights into the Origins of Lignocellulose Decay Capabilities.</title>
        <authorList>
            <person name="Nagy L.G."/>
            <person name="Riley R."/>
            <person name="Tritt A."/>
            <person name="Adam C."/>
            <person name="Daum C."/>
            <person name="Floudas D."/>
            <person name="Sun H."/>
            <person name="Yadav J.S."/>
            <person name="Pangilinan J."/>
            <person name="Larsson K.H."/>
            <person name="Matsuura K."/>
            <person name="Barry K."/>
            <person name="Labutti K."/>
            <person name="Kuo R."/>
            <person name="Ohm R.A."/>
            <person name="Bhattacharya S.S."/>
            <person name="Shirouzu T."/>
            <person name="Yoshinaga Y."/>
            <person name="Martin F.M."/>
            <person name="Grigoriev I.V."/>
            <person name="Hibbett D.S."/>
        </authorList>
    </citation>
    <scope>NUCLEOTIDE SEQUENCE [LARGE SCALE GENOMIC DNA]</scope>
    <source>
        <strain evidence="2 3">CBS 109695</strain>
    </source>
</reference>
<feature type="region of interest" description="Disordered" evidence="1">
    <location>
        <begin position="17"/>
        <end position="53"/>
    </location>
</feature>
<protein>
    <submittedName>
        <fullName evidence="2">Uncharacterized protein</fullName>
    </submittedName>
</protein>
<proteinExistence type="predicted"/>
<dbReference type="EMBL" id="KV417658">
    <property type="protein sequence ID" value="KZP11727.1"/>
    <property type="molecule type" value="Genomic_DNA"/>
</dbReference>
<dbReference type="AlphaFoldDB" id="A0A166AL98"/>
<keyword evidence="3" id="KW-1185">Reference proteome</keyword>
<accession>A0A166AL98</accession>
<dbReference type="Proteomes" id="UP000076532">
    <property type="component" value="Unassembled WGS sequence"/>
</dbReference>